<dbReference type="AlphaFoldDB" id="A0A2R6NPW2"/>
<gene>
    <name evidence="1" type="ORF">PHLCEN_2v9719</name>
</gene>
<sequence length="217" mass="24299">MSATSRAPLSFSLLNSPGDTIVALVLLEGSSLMLQYWHEIRTYYLPVLLGEIRASNPTTAMNVIWQLTSDPPGHNWGEMGMNVPDFKFDPAVNFPVTPETLFLALERLKNTYPREKGFTHHLITVAVSPPTSLPTEATSVFTHPQAPVSISLPETWLTVAIALAHVSKAYRQRLTETQIPIVQDTHAHDLECRQGPADLEKPAYVHSRQHDRLSRLW</sequence>
<reference evidence="1 2" key="1">
    <citation type="submission" date="2018-02" db="EMBL/GenBank/DDBJ databases">
        <title>Genome sequence of the basidiomycete white-rot fungus Phlebia centrifuga.</title>
        <authorList>
            <person name="Granchi Z."/>
            <person name="Peng M."/>
            <person name="de Vries R.P."/>
            <person name="Hilden K."/>
            <person name="Makela M.R."/>
            <person name="Grigoriev I."/>
            <person name="Riley R."/>
        </authorList>
    </citation>
    <scope>NUCLEOTIDE SEQUENCE [LARGE SCALE GENOMIC DNA]</scope>
    <source>
        <strain evidence="1 2">FBCC195</strain>
    </source>
</reference>
<keyword evidence="2" id="KW-1185">Reference proteome</keyword>
<accession>A0A2R6NPW2</accession>
<evidence type="ECO:0000313" key="2">
    <source>
        <dbReference type="Proteomes" id="UP000186601"/>
    </source>
</evidence>
<protein>
    <submittedName>
        <fullName evidence="1">Uncharacterized protein</fullName>
    </submittedName>
</protein>
<name>A0A2R6NPW2_9APHY</name>
<comment type="caution">
    <text evidence="1">The sequence shown here is derived from an EMBL/GenBank/DDBJ whole genome shotgun (WGS) entry which is preliminary data.</text>
</comment>
<evidence type="ECO:0000313" key="1">
    <source>
        <dbReference type="EMBL" id="PSR74542.1"/>
    </source>
</evidence>
<dbReference type="Proteomes" id="UP000186601">
    <property type="component" value="Unassembled WGS sequence"/>
</dbReference>
<dbReference type="EMBL" id="MLYV02000976">
    <property type="protein sequence ID" value="PSR74542.1"/>
    <property type="molecule type" value="Genomic_DNA"/>
</dbReference>
<proteinExistence type="predicted"/>
<dbReference type="OrthoDB" id="3263163at2759"/>
<organism evidence="1 2">
    <name type="scientific">Hermanssonia centrifuga</name>
    <dbReference type="NCBI Taxonomy" id="98765"/>
    <lineage>
        <taxon>Eukaryota</taxon>
        <taxon>Fungi</taxon>
        <taxon>Dikarya</taxon>
        <taxon>Basidiomycota</taxon>
        <taxon>Agaricomycotina</taxon>
        <taxon>Agaricomycetes</taxon>
        <taxon>Polyporales</taxon>
        <taxon>Meruliaceae</taxon>
        <taxon>Hermanssonia</taxon>
    </lineage>
</organism>